<sequence>MKITCTCGSTFKGTLARPIPTGFCHTCVNCGRGWTFEIERSLEDDDAELRAKHLIDQVEDKAYEAWKDYTKDHCPVCGELARSACRCPLNDRTCPNGHIWRRRTDGAYALLEEGHQEVSEEDWIEQKNRV</sequence>
<protein>
    <submittedName>
        <fullName evidence="1">Uncharacterized protein</fullName>
    </submittedName>
</protein>
<reference evidence="1" key="1">
    <citation type="journal article" date="2015" name="Nature">
        <title>Complex archaea that bridge the gap between prokaryotes and eukaryotes.</title>
        <authorList>
            <person name="Spang A."/>
            <person name="Saw J.H."/>
            <person name="Jorgensen S.L."/>
            <person name="Zaremba-Niedzwiedzka K."/>
            <person name="Martijn J."/>
            <person name="Lind A.E."/>
            <person name="van Eijk R."/>
            <person name="Schleper C."/>
            <person name="Guy L."/>
            <person name="Ettema T.J."/>
        </authorList>
    </citation>
    <scope>NUCLEOTIDE SEQUENCE</scope>
</reference>
<accession>A0A0F9KVU2</accession>
<proteinExistence type="predicted"/>
<comment type="caution">
    <text evidence="1">The sequence shown here is derived from an EMBL/GenBank/DDBJ whole genome shotgun (WGS) entry which is preliminary data.</text>
</comment>
<gene>
    <name evidence="1" type="ORF">LCGC14_1586790</name>
</gene>
<evidence type="ECO:0000313" key="1">
    <source>
        <dbReference type="EMBL" id="KKM26228.1"/>
    </source>
</evidence>
<dbReference type="EMBL" id="LAZR01012553">
    <property type="protein sequence ID" value="KKM26228.1"/>
    <property type="molecule type" value="Genomic_DNA"/>
</dbReference>
<dbReference type="AlphaFoldDB" id="A0A0F9KVU2"/>
<organism evidence="1">
    <name type="scientific">marine sediment metagenome</name>
    <dbReference type="NCBI Taxonomy" id="412755"/>
    <lineage>
        <taxon>unclassified sequences</taxon>
        <taxon>metagenomes</taxon>
        <taxon>ecological metagenomes</taxon>
    </lineage>
</organism>
<name>A0A0F9KVU2_9ZZZZ</name>